<dbReference type="InterPro" id="IPR000182">
    <property type="entry name" value="GNAT_dom"/>
</dbReference>
<evidence type="ECO:0000256" key="2">
    <source>
        <dbReference type="ARBA" id="ARBA00023315"/>
    </source>
</evidence>
<protein>
    <submittedName>
        <fullName evidence="4">GNAT family N-acetyltransferase</fullName>
        <ecNumber evidence="4">2.3.1.-</ecNumber>
    </submittedName>
</protein>
<dbReference type="PROSITE" id="PS51186">
    <property type="entry name" value="GNAT"/>
    <property type="match status" value="1"/>
</dbReference>
<name>A0ABW3NKV1_9BACI</name>
<evidence type="ECO:0000259" key="3">
    <source>
        <dbReference type="PROSITE" id="PS51186"/>
    </source>
</evidence>
<gene>
    <name evidence="4" type="ORF">ACFQ19_19105</name>
</gene>
<proteinExistence type="predicted"/>
<evidence type="ECO:0000256" key="1">
    <source>
        <dbReference type="ARBA" id="ARBA00022679"/>
    </source>
</evidence>
<dbReference type="PANTHER" id="PTHR43800:SF1">
    <property type="entry name" value="PEPTIDYL-LYSINE N-ACETYLTRANSFERASE YJAB"/>
    <property type="match status" value="1"/>
</dbReference>
<keyword evidence="1 4" id="KW-0808">Transferase</keyword>
<dbReference type="Gene3D" id="3.40.630.30">
    <property type="match status" value="1"/>
</dbReference>
<organism evidence="4 5">
    <name type="scientific">Oceanobacillus locisalsi</name>
    <dbReference type="NCBI Taxonomy" id="546107"/>
    <lineage>
        <taxon>Bacteria</taxon>
        <taxon>Bacillati</taxon>
        <taxon>Bacillota</taxon>
        <taxon>Bacilli</taxon>
        <taxon>Bacillales</taxon>
        <taxon>Bacillaceae</taxon>
        <taxon>Oceanobacillus</taxon>
    </lineage>
</organism>
<comment type="caution">
    <text evidence="4">The sequence shown here is derived from an EMBL/GenBank/DDBJ whole genome shotgun (WGS) entry which is preliminary data.</text>
</comment>
<dbReference type="EC" id="2.3.1.-" evidence="4"/>
<keyword evidence="2 4" id="KW-0012">Acyltransferase</keyword>
<reference evidence="5" key="1">
    <citation type="journal article" date="2019" name="Int. J. Syst. Evol. Microbiol.">
        <title>The Global Catalogue of Microorganisms (GCM) 10K type strain sequencing project: providing services to taxonomists for standard genome sequencing and annotation.</title>
        <authorList>
            <consortium name="The Broad Institute Genomics Platform"/>
            <consortium name="The Broad Institute Genome Sequencing Center for Infectious Disease"/>
            <person name="Wu L."/>
            <person name="Ma J."/>
        </authorList>
    </citation>
    <scope>NUCLEOTIDE SEQUENCE [LARGE SCALE GENOMIC DNA]</scope>
    <source>
        <strain evidence="5">CCUG 56608</strain>
    </source>
</reference>
<dbReference type="InterPro" id="IPR016181">
    <property type="entry name" value="Acyl_CoA_acyltransferase"/>
</dbReference>
<dbReference type="Proteomes" id="UP001597041">
    <property type="component" value="Unassembled WGS sequence"/>
</dbReference>
<evidence type="ECO:0000313" key="4">
    <source>
        <dbReference type="EMBL" id="MFD1068109.1"/>
    </source>
</evidence>
<dbReference type="EMBL" id="JBHTKK010000037">
    <property type="protein sequence ID" value="MFD1068109.1"/>
    <property type="molecule type" value="Genomic_DNA"/>
</dbReference>
<accession>A0ABW3NKV1</accession>
<dbReference type="Pfam" id="PF13673">
    <property type="entry name" value="Acetyltransf_10"/>
    <property type="match status" value="1"/>
</dbReference>
<sequence>MQWRKANREDYAALVQLWEQSVLATHDFLKSKDREEMKTEIPAYFPYLDIKLWDQDEKMIGFSGVNDTSLEMLFLHPDQIGKGFGSSILNKLIQEDDIKFVDVNKDNTSAAAFYFKHRFQVIGESEQDGQGRHYPLLHLGLEEITK</sequence>
<dbReference type="PANTHER" id="PTHR43800">
    <property type="entry name" value="PEPTIDYL-LYSINE N-ACETYLTRANSFERASE YJAB"/>
    <property type="match status" value="1"/>
</dbReference>
<dbReference type="RefSeq" id="WP_379594310.1">
    <property type="nucleotide sequence ID" value="NZ_JBHTKK010000037.1"/>
</dbReference>
<dbReference type="SUPFAM" id="SSF55729">
    <property type="entry name" value="Acyl-CoA N-acyltransferases (Nat)"/>
    <property type="match status" value="1"/>
</dbReference>
<evidence type="ECO:0000313" key="5">
    <source>
        <dbReference type="Proteomes" id="UP001597041"/>
    </source>
</evidence>
<feature type="domain" description="N-acetyltransferase" evidence="3">
    <location>
        <begin position="1"/>
        <end position="146"/>
    </location>
</feature>
<keyword evidence="5" id="KW-1185">Reference proteome</keyword>
<dbReference type="GO" id="GO:0016746">
    <property type="term" value="F:acyltransferase activity"/>
    <property type="evidence" value="ECO:0007669"/>
    <property type="project" value="UniProtKB-KW"/>
</dbReference>